<dbReference type="PANTHER" id="PTHR12266">
    <property type="entry name" value="NA+/CA2+ K+ INDEPENDENT EXCHANGER"/>
    <property type="match status" value="1"/>
</dbReference>
<keyword evidence="4" id="KW-0109">Calcium transport</keyword>
<evidence type="ECO:0000256" key="2">
    <source>
        <dbReference type="ARBA" id="ARBA00022448"/>
    </source>
</evidence>
<evidence type="ECO:0000256" key="4">
    <source>
        <dbReference type="ARBA" id="ARBA00022568"/>
    </source>
</evidence>
<evidence type="ECO:0000256" key="3">
    <source>
        <dbReference type="ARBA" id="ARBA00022449"/>
    </source>
</evidence>
<organism evidence="10 11">
    <name type="scientific">Strigamia maritima</name>
    <name type="common">European centipede</name>
    <name type="synonym">Geophilus maritimus</name>
    <dbReference type="NCBI Taxonomy" id="126957"/>
    <lineage>
        <taxon>Eukaryota</taxon>
        <taxon>Metazoa</taxon>
        <taxon>Ecdysozoa</taxon>
        <taxon>Arthropoda</taxon>
        <taxon>Myriapoda</taxon>
        <taxon>Chilopoda</taxon>
        <taxon>Pleurostigmophora</taxon>
        <taxon>Geophilomorpha</taxon>
        <taxon>Linotaeniidae</taxon>
        <taxon>Strigamia</taxon>
    </lineage>
</organism>
<dbReference type="EMBL" id="JH431859">
    <property type="status" value="NOT_ANNOTATED_CDS"/>
    <property type="molecule type" value="Genomic_DNA"/>
</dbReference>
<reference evidence="11" key="1">
    <citation type="submission" date="2011-05" db="EMBL/GenBank/DDBJ databases">
        <authorList>
            <person name="Richards S.R."/>
            <person name="Qu J."/>
            <person name="Jiang H."/>
            <person name="Jhangiani S.N."/>
            <person name="Agravi P."/>
            <person name="Goodspeed R."/>
            <person name="Gross S."/>
            <person name="Mandapat C."/>
            <person name="Jackson L."/>
            <person name="Mathew T."/>
            <person name="Pu L."/>
            <person name="Thornton R."/>
            <person name="Saada N."/>
            <person name="Wilczek-Boney K.B."/>
            <person name="Lee S."/>
            <person name="Kovar C."/>
            <person name="Wu Y."/>
            <person name="Scherer S.E."/>
            <person name="Worley K.C."/>
            <person name="Muzny D.M."/>
            <person name="Gibbs R."/>
        </authorList>
    </citation>
    <scope>NUCLEOTIDE SEQUENCE</scope>
    <source>
        <strain evidence="11">Brora</strain>
    </source>
</reference>
<dbReference type="Pfam" id="PF01699">
    <property type="entry name" value="Na_Ca_ex"/>
    <property type="match status" value="1"/>
</dbReference>
<feature type="transmembrane region" description="Helical" evidence="8">
    <location>
        <begin position="314"/>
        <end position="332"/>
    </location>
</feature>
<proteinExistence type="predicted"/>
<evidence type="ECO:0000256" key="1">
    <source>
        <dbReference type="ARBA" id="ARBA00004141"/>
    </source>
</evidence>
<dbReference type="GO" id="GO:0006874">
    <property type="term" value="P:intracellular calcium ion homeostasis"/>
    <property type="evidence" value="ECO:0007669"/>
    <property type="project" value="TreeGrafter"/>
</dbReference>
<sequence>MPQISNQSLKNRTKQPFQSEVKKASWFPFKIETDELNCLFAGNVHCEYCYEQRGEVTFGKRVFNWYNRMLVSIIRELCPVDYLTWSKRSACGKCFQILKIPVNIVLKFTIPVVIRWCQPLNALHCVTSPLFFIFVIGYGNYYIYEVIPIWALFFGIGVVLMIGVLVTTKWDEPPRYHMVFAVMGFISSIIWVYIIANEIVGLLIALGGVFNISDSILGLTVLAWGNSINDVVSDVTIAREGYPEMGISACFGGPLFNLLMGLGVSFTTAIYHSQTKVFEVIFERTTKILISFLFASLISSLVIVPCVKFDLKRWYGLYLYSLYAIFLVVITLNECGLFSNI</sequence>
<feature type="transmembrane region" description="Helical" evidence="8">
    <location>
        <begin position="245"/>
        <end position="268"/>
    </location>
</feature>
<dbReference type="PANTHER" id="PTHR12266:SF0">
    <property type="entry name" value="MITOCHONDRIAL SODIUM_CALCIUM EXCHANGER PROTEIN"/>
    <property type="match status" value="1"/>
</dbReference>
<dbReference type="Proteomes" id="UP000014500">
    <property type="component" value="Unassembled WGS sequence"/>
</dbReference>
<keyword evidence="11" id="KW-1185">Reference proteome</keyword>
<protein>
    <recommendedName>
        <fullName evidence="9">Sodium/calcium exchanger membrane region domain-containing protein</fullName>
    </recommendedName>
</protein>
<dbReference type="eggNOG" id="KOG2399">
    <property type="taxonomic scope" value="Eukaryota"/>
</dbReference>
<feature type="transmembrane region" description="Helical" evidence="8">
    <location>
        <begin position="122"/>
        <end position="141"/>
    </location>
</feature>
<keyword evidence="5 8" id="KW-0812">Transmembrane</keyword>
<evidence type="ECO:0000313" key="10">
    <source>
        <dbReference type="EnsemblMetazoa" id="SMAR008824-PA"/>
    </source>
</evidence>
<keyword evidence="4" id="KW-0406">Ion transport</keyword>
<dbReference type="OMA" id="ITTICNG"/>
<feature type="transmembrane region" description="Helical" evidence="8">
    <location>
        <begin position="202"/>
        <end position="224"/>
    </location>
</feature>
<dbReference type="GO" id="GO:0016020">
    <property type="term" value="C:membrane"/>
    <property type="evidence" value="ECO:0007669"/>
    <property type="project" value="UniProtKB-SubCell"/>
</dbReference>
<dbReference type="InterPro" id="IPR044880">
    <property type="entry name" value="NCX_ion-bd_dom_sf"/>
</dbReference>
<keyword evidence="2" id="KW-0813">Transport</keyword>
<evidence type="ECO:0000259" key="9">
    <source>
        <dbReference type="Pfam" id="PF01699"/>
    </source>
</evidence>
<feature type="transmembrane region" description="Helical" evidence="8">
    <location>
        <begin position="147"/>
        <end position="166"/>
    </location>
</feature>
<dbReference type="InterPro" id="IPR051359">
    <property type="entry name" value="CaCA_antiporter"/>
</dbReference>
<keyword evidence="7 8" id="KW-0472">Membrane</keyword>
<name>T1J5C5_STRMM</name>
<keyword evidence="6 8" id="KW-1133">Transmembrane helix</keyword>
<reference evidence="10" key="2">
    <citation type="submission" date="2015-02" db="UniProtKB">
        <authorList>
            <consortium name="EnsemblMetazoa"/>
        </authorList>
    </citation>
    <scope>IDENTIFICATION</scope>
</reference>
<dbReference type="EnsemblMetazoa" id="SMAR008824-RA">
    <property type="protein sequence ID" value="SMAR008824-PA"/>
    <property type="gene ID" value="SMAR008824"/>
</dbReference>
<keyword evidence="4" id="KW-0106">Calcium</keyword>
<dbReference type="PhylomeDB" id="T1J5C5"/>
<accession>T1J5C5</accession>
<evidence type="ECO:0000313" key="11">
    <source>
        <dbReference type="Proteomes" id="UP000014500"/>
    </source>
</evidence>
<dbReference type="AlphaFoldDB" id="T1J5C5"/>
<feature type="transmembrane region" description="Helical" evidence="8">
    <location>
        <begin position="178"/>
        <end position="196"/>
    </location>
</feature>
<evidence type="ECO:0000256" key="6">
    <source>
        <dbReference type="ARBA" id="ARBA00022989"/>
    </source>
</evidence>
<dbReference type="STRING" id="126957.T1J5C5"/>
<feature type="domain" description="Sodium/calcium exchanger membrane region" evidence="9">
    <location>
        <begin position="181"/>
        <end position="331"/>
    </location>
</feature>
<dbReference type="InterPro" id="IPR004837">
    <property type="entry name" value="NaCa_Exmemb"/>
</dbReference>
<evidence type="ECO:0000256" key="8">
    <source>
        <dbReference type="SAM" id="Phobius"/>
    </source>
</evidence>
<keyword evidence="3" id="KW-0050">Antiport</keyword>
<dbReference type="GO" id="GO:0005432">
    <property type="term" value="F:calcium:sodium antiporter activity"/>
    <property type="evidence" value="ECO:0007669"/>
    <property type="project" value="TreeGrafter"/>
</dbReference>
<evidence type="ECO:0000256" key="7">
    <source>
        <dbReference type="ARBA" id="ARBA00023136"/>
    </source>
</evidence>
<feature type="transmembrane region" description="Helical" evidence="8">
    <location>
        <begin position="288"/>
        <end position="307"/>
    </location>
</feature>
<dbReference type="HOGENOM" id="CLU_004979_0_0_1"/>
<dbReference type="Gene3D" id="1.20.1420.30">
    <property type="entry name" value="NCX, central ion-binding region"/>
    <property type="match status" value="1"/>
</dbReference>
<comment type="subcellular location">
    <subcellularLocation>
        <location evidence="1">Membrane</location>
        <topology evidence="1">Multi-pass membrane protein</topology>
    </subcellularLocation>
</comment>
<evidence type="ECO:0000256" key="5">
    <source>
        <dbReference type="ARBA" id="ARBA00022692"/>
    </source>
</evidence>